<comment type="caution">
    <text evidence="6">The sequence shown here is derived from an EMBL/GenBank/DDBJ whole genome shotgun (WGS) entry which is preliminary data.</text>
</comment>
<dbReference type="Pfam" id="PF14864">
    <property type="entry name" value="Alkyl_sulf_C"/>
    <property type="match status" value="1"/>
</dbReference>
<evidence type="ECO:0000313" key="7">
    <source>
        <dbReference type="Proteomes" id="UP001283109"/>
    </source>
</evidence>
<keyword evidence="3" id="KW-0862">Zinc</keyword>
<dbReference type="InterPro" id="IPR038536">
    <property type="entry name" value="Alkyl/aryl-sulf_dimr_sf"/>
</dbReference>
<accession>A0ABU4H0J7</accession>
<keyword evidence="2" id="KW-0378">Hydrolase</keyword>
<dbReference type="SUPFAM" id="SSF56281">
    <property type="entry name" value="Metallo-hydrolase/oxidoreductase"/>
    <property type="match status" value="1"/>
</dbReference>
<comment type="similarity">
    <text evidence="4">Belongs to the metallo-beta-lactamase superfamily. Type III sulfatase family.</text>
</comment>
<dbReference type="InterPro" id="IPR036866">
    <property type="entry name" value="RibonucZ/Hydroxyglut_hydro"/>
</dbReference>
<evidence type="ECO:0000256" key="1">
    <source>
        <dbReference type="ARBA" id="ARBA00022723"/>
    </source>
</evidence>
<name>A0ABU4H0J7_9MICO</name>
<evidence type="ECO:0000259" key="5">
    <source>
        <dbReference type="SMART" id="SM00849"/>
    </source>
</evidence>
<dbReference type="InterPro" id="IPR029228">
    <property type="entry name" value="Alkyl_sulf_dimr"/>
</dbReference>
<dbReference type="RefSeq" id="WP_318351956.1">
    <property type="nucleotide sequence ID" value="NZ_JAWQEV010000001.1"/>
</dbReference>
<evidence type="ECO:0000256" key="4">
    <source>
        <dbReference type="ARBA" id="ARBA00033751"/>
    </source>
</evidence>
<dbReference type="InterPro" id="IPR001279">
    <property type="entry name" value="Metallo-B-lactamas"/>
</dbReference>
<dbReference type="PANTHER" id="PTHR43223:SF1">
    <property type="entry name" value="ALKYL_ARYL-SULFATASE BDS1"/>
    <property type="match status" value="1"/>
</dbReference>
<proteinExistence type="inferred from homology"/>
<dbReference type="PANTHER" id="PTHR43223">
    <property type="entry name" value="ALKYL/ARYL-SULFATASE"/>
    <property type="match status" value="1"/>
</dbReference>
<evidence type="ECO:0000256" key="3">
    <source>
        <dbReference type="ARBA" id="ARBA00022833"/>
    </source>
</evidence>
<dbReference type="InterPro" id="IPR036527">
    <property type="entry name" value="SCP2_sterol-bd_dom_sf"/>
</dbReference>
<gene>
    <name evidence="6" type="ORF">R8Z58_01330</name>
</gene>
<dbReference type="Proteomes" id="UP001283109">
    <property type="component" value="Unassembled WGS sequence"/>
</dbReference>
<reference evidence="6 7" key="1">
    <citation type="submission" date="2023-11" db="EMBL/GenBank/DDBJ databases">
        <title>Draft genome sequence of Microbacterium arthrosphaerae JCM 30492.</title>
        <authorList>
            <person name="Zhang G."/>
            <person name="Ding Y."/>
        </authorList>
    </citation>
    <scope>NUCLEOTIDE SEQUENCE [LARGE SCALE GENOMIC DNA]</scope>
    <source>
        <strain evidence="6 7">JCM 30492</strain>
    </source>
</reference>
<dbReference type="SMART" id="SM00849">
    <property type="entry name" value="Lactamase_B"/>
    <property type="match status" value="1"/>
</dbReference>
<dbReference type="SUPFAM" id="SSF55718">
    <property type="entry name" value="SCP-like"/>
    <property type="match status" value="1"/>
</dbReference>
<evidence type="ECO:0000256" key="2">
    <source>
        <dbReference type="ARBA" id="ARBA00022801"/>
    </source>
</evidence>
<sequence>MTIVEGDEGIIVIDPLVYAETAAAALDLYRAHRGDRPVKALIYTHSHGDHYGGAKAVLSQEQVDAGDAVVIAPEGFLYEAVAENVYAGNAMARRAIYMYGPLIPPGPRGHVNAGLANALSNMGASTLIAPTDLIRTTGEKRTVDGVDMVFQMAPGTEAPAEFLVHFPQRRALCAAEDATHTLHNLYTLRGAQVRDAATWWKTLNNTIELFGADTDVIFAQHHWPRWGTADIVAFLESQRDLYKFLHDQVLHLANKGETMLEIAEQLTLPPALAEQWQNRDYYGSVNHNAKGVYQRYLGWYDSNPAHLHPLPPVQAATRYVELAGGADALLATVRAAYDDGDYRWAAELGSHLVFAEPDNRDAALLQADILEQLGYQSENPTWRNEYLMGAQELRGGVRDLGKIELATLDVLGAMPPEMIFDYMGVKLDGSRAATASSRIQWTIHDSGTSYALELRNSALIYTAGKTLDSPDATVHSSKAALAGAVFGSTPVAEAAASGAIAVDGSAEALDELFALLEDFPFWFPIVQP</sequence>
<evidence type="ECO:0000313" key="6">
    <source>
        <dbReference type="EMBL" id="MDW4571414.1"/>
    </source>
</evidence>
<dbReference type="CDD" id="cd07710">
    <property type="entry name" value="arylsulfatase_Sdsa1-like_MBL-fold"/>
    <property type="match status" value="1"/>
</dbReference>
<dbReference type="InterPro" id="IPR029229">
    <property type="entry name" value="Alkyl_sulf_C"/>
</dbReference>
<feature type="domain" description="Metallo-beta-lactamase" evidence="5">
    <location>
        <begin position="1"/>
        <end position="221"/>
    </location>
</feature>
<protein>
    <submittedName>
        <fullName evidence="6">Alkyl sulfatase dimerization domain-containing protein</fullName>
    </submittedName>
</protein>
<dbReference type="Pfam" id="PF00753">
    <property type="entry name" value="Lactamase_B"/>
    <property type="match status" value="1"/>
</dbReference>
<dbReference type="Pfam" id="PF14863">
    <property type="entry name" value="Alkyl_sulf_dimr"/>
    <property type="match status" value="1"/>
</dbReference>
<dbReference type="InterPro" id="IPR044097">
    <property type="entry name" value="Bds1/SdsA1_MBL-fold"/>
</dbReference>
<organism evidence="6 7">
    <name type="scientific">Microbacterium arthrosphaerae</name>
    <dbReference type="NCBI Taxonomy" id="792652"/>
    <lineage>
        <taxon>Bacteria</taxon>
        <taxon>Bacillati</taxon>
        <taxon>Actinomycetota</taxon>
        <taxon>Actinomycetes</taxon>
        <taxon>Micrococcales</taxon>
        <taxon>Microbacteriaceae</taxon>
        <taxon>Microbacterium</taxon>
    </lineage>
</organism>
<dbReference type="Gene3D" id="3.60.15.30">
    <property type="entry name" value="Metallo-beta-lactamase domain"/>
    <property type="match status" value="1"/>
</dbReference>
<dbReference type="Gene3D" id="1.25.40.880">
    <property type="entry name" value="Alkyl sulfatase, dimerisation domain"/>
    <property type="match status" value="1"/>
</dbReference>
<keyword evidence="7" id="KW-1185">Reference proteome</keyword>
<dbReference type="EMBL" id="JAWQEV010000001">
    <property type="protein sequence ID" value="MDW4571414.1"/>
    <property type="molecule type" value="Genomic_DNA"/>
</dbReference>
<dbReference type="InterPro" id="IPR052195">
    <property type="entry name" value="Bact_Alkyl/Aryl-Sulfatase"/>
</dbReference>
<keyword evidence="1" id="KW-0479">Metal-binding</keyword>
<dbReference type="Gene3D" id="3.30.1050.10">
    <property type="entry name" value="SCP2 sterol-binding domain"/>
    <property type="match status" value="1"/>
</dbReference>